<keyword evidence="2" id="KW-0677">Repeat</keyword>
<dbReference type="AlphaFoldDB" id="E6NUE8"/>
<evidence type="ECO:0000256" key="3">
    <source>
        <dbReference type="PROSITE-ProRule" id="PRU00708"/>
    </source>
</evidence>
<dbReference type="FunFam" id="1.25.40.10:FF:000427">
    <property type="entry name" value="Pentatricopeptide repeat-containing protein chloroplastic"/>
    <property type="match status" value="1"/>
</dbReference>
<sequence>MQILRQIHARILTHVPPISSVSFLISKILSFAALSPFGNFDYARKIFSQIPNPGIFAYNSVIRGCLYTKIPSKEPIHLFKDMVGKGYPNPNTFTMAFVLKACSIIMALEEGKQIHAQILRSGFSSSPYVQSSLVNFYSKCEEITIARKVFDEITERNLVCWSAMVSGYARLGMINEALIMFREMQVVGIEPDEVSLVGVLSACAMVGALDIGKWVHAYIKKRMIHVDLELNTALINMYAKCGCIEKAREIFDEMRVKDSKAWSSMIVGLAIHGLAEDALNVFSRMEEAQAKPNHVTFIGILSACAHGGLVSDGKRYWSSMLELGIEPSMEHYGCMVDLLCRGGLIDEAYDFALIIPTPDPVIWRTLLVAYTKNRMLQKAEMVAGKLLELEPWKAENYIILANLYASVSQLEKVSHVRKMMKENGIKALPGCTSIEVDGFVHNFVTGDWSHPEAEEIKKTLRDVALKILISGYKPFVSVVLHLVNDEEKENVLYEHSERLAIAYGLMKTKAPATIRIVKNLRVCGDCHEVTKIISKIYDREIIVRDRVRFHKFVNGTCSCKDYW</sequence>
<reference evidence="6 7" key="2">
    <citation type="journal article" date="2014" name="PLoS ONE">
        <title>Global Analysis of Gene Expression Profiles in Physic Nut (Jatropha curcas L.) Seedlings Exposed to Salt Stress.</title>
        <authorList>
            <person name="Zhang L."/>
            <person name="Zhang C."/>
            <person name="Wu P."/>
            <person name="Chen Y."/>
            <person name="Li M."/>
            <person name="Jiang H."/>
            <person name="Wu G."/>
        </authorList>
    </citation>
    <scope>NUCLEOTIDE SEQUENCE [LARGE SCALE GENOMIC DNA]</scope>
    <source>
        <strain evidence="7">cv. GZQX0401</strain>
        <tissue evidence="6">Young leaves</tissue>
    </source>
</reference>
<feature type="domain" description="DYW" evidence="4">
    <location>
        <begin position="471"/>
        <end position="563"/>
    </location>
</feature>
<evidence type="ECO:0000313" key="5">
    <source>
        <dbReference type="EMBL" id="BAJ53258.1"/>
    </source>
</evidence>
<dbReference type="InterPro" id="IPR046848">
    <property type="entry name" value="E_motif"/>
</dbReference>
<reference evidence="5" key="1">
    <citation type="journal article" date="2011" name="DNA Res.">
        <title>Sequence analysis of the genome of an oil-bearing tree, Jatropha curcas L.</title>
        <authorList>
            <person name="Sato S."/>
            <person name="Hirakawa H."/>
            <person name="Isobe S."/>
            <person name="Fukai E."/>
            <person name="Watanabe A."/>
            <person name="Kato M."/>
            <person name="Kawashima K."/>
            <person name="Minami C."/>
            <person name="Muraki A."/>
            <person name="Nakazaki N."/>
            <person name="Takahashi C."/>
            <person name="Nakayama S."/>
            <person name="Kishida Y."/>
            <person name="Kohara M."/>
            <person name="Yamada M."/>
            <person name="Tsuruoka H."/>
            <person name="Sasamoto S."/>
            <person name="Tabata S."/>
            <person name="Aizu T."/>
            <person name="Toyoda A."/>
            <person name="Shin-I T."/>
            <person name="Minakuchi Y."/>
            <person name="Kohara Y."/>
            <person name="Fujiyama A."/>
            <person name="Tsuchimoto S."/>
            <person name="Kajiyama S."/>
            <person name="Makigano E."/>
            <person name="Ohmido N."/>
            <person name="Shibagaki N."/>
            <person name="Cartagena J.A."/>
            <person name="Wada N."/>
            <person name="Kohinata T."/>
            <person name="Atefeh A."/>
            <person name="Yuasa S."/>
            <person name="Matsunaga S."/>
            <person name="Fukui K."/>
        </authorList>
    </citation>
    <scope>NUCLEOTIDE SEQUENCE</scope>
    <source>
        <strain evidence="5">Palawan</strain>
    </source>
</reference>
<evidence type="ECO:0000256" key="2">
    <source>
        <dbReference type="ARBA" id="ARBA00022737"/>
    </source>
</evidence>
<dbReference type="InterPro" id="IPR046960">
    <property type="entry name" value="PPR_At4g14850-like_plant"/>
</dbReference>
<dbReference type="Pfam" id="PF14432">
    <property type="entry name" value="DYW_deaminase"/>
    <property type="match status" value="1"/>
</dbReference>
<dbReference type="SUPFAM" id="SSF48452">
    <property type="entry name" value="TPR-like"/>
    <property type="match status" value="1"/>
</dbReference>
<feature type="repeat" description="PPR" evidence="3">
    <location>
        <begin position="227"/>
        <end position="257"/>
    </location>
</feature>
<evidence type="ECO:0000313" key="6">
    <source>
        <dbReference type="EMBL" id="KDP26040.1"/>
    </source>
</evidence>
<dbReference type="EMBL" id="AP011977">
    <property type="protein sequence ID" value="BAJ53258.1"/>
    <property type="molecule type" value="Genomic_DNA"/>
</dbReference>
<dbReference type="PANTHER" id="PTHR47926:SF461">
    <property type="entry name" value="PENTATRICOPEPTIDE REPEAT SUPERFAMILY PROTEIN"/>
    <property type="match status" value="1"/>
</dbReference>
<dbReference type="GO" id="GO:0009451">
    <property type="term" value="P:RNA modification"/>
    <property type="evidence" value="ECO:0007669"/>
    <property type="project" value="InterPro"/>
</dbReference>
<dbReference type="EMBL" id="KK914930">
    <property type="protein sequence ID" value="KDP26040.1"/>
    <property type="molecule type" value="Genomic_DNA"/>
</dbReference>
<evidence type="ECO:0000256" key="1">
    <source>
        <dbReference type="ARBA" id="ARBA00006643"/>
    </source>
</evidence>
<dbReference type="GO" id="GO:0003729">
    <property type="term" value="F:mRNA binding"/>
    <property type="evidence" value="ECO:0007669"/>
    <property type="project" value="UniProtKB-ARBA"/>
</dbReference>
<dbReference type="Pfam" id="PF20431">
    <property type="entry name" value="E_motif"/>
    <property type="match status" value="1"/>
</dbReference>
<evidence type="ECO:0000259" key="4">
    <source>
        <dbReference type="Pfam" id="PF14432"/>
    </source>
</evidence>
<dbReference type="InterPro" id="IPR046849">
    <property type="entry name" value="E2_motif"/>
</dbReference>
<feature type="repeat" description="PPR" evidence="3">
    <location>
        <begin position="258"/>
        <end position="292"/>
    </location>
</feature>
<dbReference type="FunFam" id="1.25.40.10:FF:000690">
    <property type="entry name" value="Pentatricopeptide repeat-containing protein"/>
    <property type="match status" value="1"/>
</dbReference>
<dbReference type="Gene3D" id="1.25.40.10">
    <property type="entry name" value="Tetratricopeptide repeat domain"/>
    <property type="match status" value="3"/>
</dbReference>
<dbReference type="KEGG" id="jcu:105645214"/>
<dbReference type="PROSITE" id="PS51375">
    <property type="entry name" value="PPR"/>
    <property type="match status" value="4"/>
</dbReference>
<dbReference type="PANTHER" id="PTHR47926">
    <property type="entry name" value="PENTATRICOPEPTIDE REPEAT-CONTAINING PROTEIN"/>
    <property type="match status" value="1"/>
</dbReference>
<dbReference type="NCBIfam" id="TIGR00756">
    <property type="entry name" value="PPR"/>
    <property type="match status" value="3"/>
</dbReference>
<evidence type="ECO:0000313" key="7">
    <source>
        <dbReference type="Proteomes" id="UP000027138"/>
    </source>
</evidence>
<dbReference type="Proteomes" id="UP000027138">
    <property type="component" value="Unassembled WGS sequence"/>
</dbReference>
<name>E6NUE8_JATCU</name>
<dbReference type="OrthoDB" id="185373at2759"/>
<feature type="repeat" description="PPR" evidence="3">
    <location>
        <begin position="157"/>
        <end position="191"/>
    </location>
</feature>
<dbReference type="Pfam" id="PF20430">
    <property type="entry name" value="Eplus_motif"/>
    <property type="match status" value="1"/>
</dbReference>
<proteinExistence type="inferred from homology"/>
<dbReference type="Pfam" id="PF13041">
    <property type="entry name" value="PPR_2"/>
    <property type="match status" value="1"/>
</dbReference>
<dbReference type="InterPro" id="IPR002885">
    <property type="entry name" value="PPR_rpt"/>
</dbReference>
<protein>
    <submittedName>
        <fullName evidence="5">JMS10C05.1 protein</fullName>
    </submittedName>
</protein>
<gene>
    <name evidence="5" type="primary">JMS10C05.1</name>
    <name evidence="6" type="ORF">JCGZ_21073</name>
</gene>
<dbReference type="GeneID" id="105645214"/>
<feature type="repeat" description="PPR" evidence="3">
    <location>
        <begin position="293"/>
        <end position="327"/>
    </location>
</feature>
<organism evidence="5">
    <name type="scientific">Jatropha curcas</name>
    <name type="common">Barbados nut</name>
    <dbReference type="NCBI Taxonomy" id="180498"/>
    <lineage>
        <taxon>Eukaryota</taxon>
        <taxon>Viridiplantae</taxon>
        <taxon>Streptophyta</taxon>
        <taxon>Embryophyta</taxon>
        <taxon>Tracheophyta</taxon>
        <taxon>Spermatophyta</taxon>
        <taxon>Magnoliopsida</taxon>
        <taxon>eudicotyledons</taxon>
        <taxon>Gunneridae</taxon>
        <taxon>Pentapetalae</taxon>
        <taxon>rosids</taxon>
        <taxon>fabids</taxon>
        <taxon>Malpighiales</taxon>
        <taxon>Euphorbiaceae</taxon>
        <taxon>Crotonoideae</taxon>
        <taxon>Jatropheae</taxon>
        <taxon>Jatropha</taxon>
    </lineage>
</organism>
<accession>E6NUE8</accession>
<dbReference type="Pfam" id="PF01535">
    <property type="entry name" value="PPR"/>
    <property type="match status" value="4"/>
</dbReference>
<comment type="similarity">
    <text evidence="1">Belongs to the PPR family. PCMP-H subfamily.</text>
</comment>
<dbReference type="GO" id="GO:0008270">
    <property type="term" value="F:zinc ion binding"/>
    <property type="evidence" value="ECO:0007669"/>
    <property type="project" value="InterPro"/>
</dbReference>
<dbReference type="InterPro" id="IPR032867">
    <property type="entry name" value="DYW_dom"/>
</dbReference>
<dbReference type="InterPro" id="IPR011990">
    <property type="entry name" value="TPR-like_helical_dom_sf"/>
</dbReference>
<keyword evidence="7" id="KW-1185">Reference proteome</keyword>